<feature type="signal peptide" evidence="2">
    <location>
        <begin position="1"/>
        <end position="21"/>
    </location>
</feature>
<proteinExistence type="predicted"/>
<evidence type="ECO:0000313" key="3">
    <source>
        <dbReference type="EMBL" id="TVT62186.1"/>
    </source>
</evidence>
<dbReference type="AlphaFoldDB" id="A0A558DMD0"/>
<evidence type="ECO:0000313" key="4">
    <source>
        <dbReference type="Proteomes" id="UP000320011"/>
    </source>
</evidence>
<gene>
    <name evidence="3" type="ORF">FNH05_01570</name>
</gene>
<evidence type="ECO:0000256" key="1">
    <source>
        <dbReference type="SAM" id="MobiDB-lite"/>
    </source>
</evidence>
<feature type="region of interest" description="Disordered" evidence="1">
    <location>
        <begin position="25"/>
        <end position="52"/>
    </location>
</feature>
<feature type="chain" id="PRO_5022190167" evidence="2">
    <location>
        <begin position="22"/>
        <end position="197"/>
    </location>
</feature>
<dbReference type="InterPro" id="IPR024520">
    <property type="entry name" value="DUF3558"/>
</dbReference>
<dbReference type="OrthoDB" id="3627567at2"/>
<name>A0A558DMD0_9PSEU</name>
<reference evidence="3 4" key="2">
    <citation type="submission" date="2019-08" db="EMBL/GenBank/DDBJ databases">
        <title>Amycolatopsis acidicola sp. nov., isolated from peat swamp forest soil.</title>
        <authorList>
            <person name="Srisuk N."/>
        </authorList>
    </citation>
    <scope>NUCLEOTIDE SEQUENCE [LARGE SCALE GENOMIC DNA]</scope>
    <source>
        <strain evidence="3 4">TBRC 6029</strain>
    </source>
</reference>
<protein>
    <submittedName>
        <fullName evidence="3">DUF3558 domain-containing protein</fullName>
    </submittedName>
</protein>
<feature type="compositionally biased region" description="Polar residues" evidence="1">
    <location>
        <begin position="26"/>
        <end position="52"/>
    </location>
</feature>
<dbReference type="PROSITE" id="PS51257">
    <property type="entry name" value="PROKAR_LIPOPROTEIN"/>
    <property type="match status" value="1"/>
</dbReference>
<evidence type="ECO:0000256" key="2">
    <source>
        <dbReference type="SAM" id="SignalP"/>
    </source>
</evidence>
<organism evidence="3 4">
    <name type="scientific">Amycolatopsis rhizosphaerae</name>
    <dbReference type="NCBI Taxonomy" id="2053003"/>
    <lineage>
        <taxon>Bacteria</taxon>
        <taxon>Bacillati</taxon>
        <taxon>Actinomycetota</taxon>
        <taxon>Actinomycetes</taxon>
        <taxon>Pseudonocardiales</taxon>
        <taxon>Pseudonocardiaceae</taxon>
        <taxon>Amycolatopsis</taxon>
    </lineage>
</organism>
<comment type="caution">
    <text evidence="3">The sequence shown here is derived from an EMBL/GenBank/DDBJ whole genome shotgun (WGS) entry which is preliminary data.</text>
</comment>
<reference evidence="3 4" key="1">
    <citation type="submission" date="2019-07" db="EMBL/GenBank/DDBJ databases">
        <authorList>
            <person name="Duangmal K."/>
            <person name="Teo W.F.A."/>
        </authorList>
    </citation>
    <scope>NUCLEOTIDE SEQUENCE [LARGE SCALE GENOMIC DNA]</scope>
    <source>
        <strain evidence="3 4">TBRC 6029</strain>
    </source>
</reference>
<dbReference type="Pfam" id="PF12079">
    <property type="entry name" value="DUF3558"/>
    <property type="match status" value="1"/>
</dbReference>
<accession>A0A558DMD0</accession>
<dbReference type="Proteomes" id="UP000320011">
    <property type="component" value="Unassembled WGS sequence"/>
</dbReference>
<dbReference type="EMBL" id="VJWX01000006">
    <property type="protein sequence ID" value="TVT62186.1"/>
    <property type="molecule type" value="Genomic_DNA"/>
</dbReference>
<sequence>MRVRSVALSTIVAAAALTAVACSSTQSGQPLPMNGQTPTSSARPSSTGTAATGSKLSGLNACALLADGEAQQIVPGAGIHVDQGELGGIGTSNCRWSKSVTNGQGGVTFGLTVRPAQSVKDVVVQSGGQLSSTTSTGGRQVALVKNNGAGISCFAAIAVGSGRVDIDVTTVRGATAEDMCAIVSKIDDVVEPRLPTS</sequence>
<keyword evidence="4" id="KW-1185">Reference proteome</keyword>
<keyword evidence="2" id="KW-0732">Signal</keyword>